<sequence>MRCQMIDRRKLLTIGGSALVGSALPACVSNNDGFEFHRDTSRRLSSTTRFDAARFAGQWVIRGEFVHPGQPPLYGTVAIEHGAKGITGISISSGASGRERYDARMDRAGRITVGKQPFATQYWVLWVDADYRTAAIGTPSGSFGWIIDRNRKGGDDRIKAAADVMIFNGYAKSRLKLR</sequence>
<dbReference type="SUPFAM" id="SSF50814">
    <property type="entry name" value="Lipocalins"/>
    <property type="match status" value="1"/>
</dbReference>
<dbReference type="InterPro" id="IPR012674">
    <property type="entry name" value="Calycin"/>
</dbReference>
<name>A0A545SVA9_9RHOB</name>
<dbReference type="Pfam" id="PF08212">
    <property type="entry name" value="Lipocalin_2"/>
    <property type="match status" value="1"/>
</dbReference>
<proteinExistence type="predicted"/>
<evidence type="ECO:0000259" key="1">
    <source>
        <dbReference type="Pfam" id="PF08212"/>
    </source>
</evidence>
<comment type="caution">
    <text evidence="2">The sequence shown here is derived from an EMBL/GenBank/DDBJ whole genome shotgun (WGS) entry which is preliminary data.</text>
</comment>
<evidence type="ECO:0000313" key="2">
    <source>
        <dbReference type="EMBL" id="TQV68896.1"/>
    </source>
</evidence>
<protein>
    <submittedName>
        <fullName evidence="2">Lipocalin family protein</fullName>
    </submittedName>
</protein>
<feature type="domain" description="Lipocalin/cytosolic fatty-acid binding" evidence="1">
    <location>
        <begin position="115"/>
        <end position="176"/>
    </location>
</feature>
<dbReference type="AlphaFoldDB" id="A0A545SVA9"/>
<keyword evidence="3" id="KW-1185">Reference proteome</keyword>
<dbReference type="InterPro" id="IPR000566">
    <property type="entry name" value="Lipocln_cytosolic_FA-bd_dom"/>
</dbReference>
<reference evidence="2 3" key="1">
    <citation type="submission" date="2019-06" db="EMBL/GenBank/DDBJ databases">
        <title>A novel species of marine bacteria.</title>
        <authorList>
            <person name="Wang Y."/>
        </authorList>
    </citation>
    <scope>NUCLEOTIDE SEQUENCE [LARGE SCALE GENOMIC DNA]</scope>
    <source>
        <strain evidence="2 3">MA1-10</strain>
    </source>
</reference>
<evidence type="ECO:0000313" key="3">
    <source>
        <dbReference type="Proteomes" id="UP000315816"/>
    </source>
</evidence>
<gene>
    <name evidence="2" type="ORF">FIL88_04780</name>
</gene>
<dbReference type="OrthoDB" id="594739at2"/>
<dbReference type="Proteomes" id="UP000315816">
    <property type="component" value="Unassembled WGS sequence"/>
</dbReference>
<accession>A0A545SVA9</accession>
<dbReference type="EMBL" id="VICH01000004">
    <property type="protein sequence ID" value="TQV68896.1"/>
    <property type="molecule type" value="Genomic_DNA"/>
</dbReference>
<organism evidence="2 3">
    <name type="scientific">Aliiroseovarius halocynthiae</name>
    <dbReference type="NCBI Taxonomy" id="985055"/>
    <lineage>
        <taxon>Bacteria</taxon>
        <taxon>Pseudomonadati</taxon>
        <taxon>Pseudomonadota</taxon>
        <taxon>Alphaproteobacteria</taxon>
        <taxon>Rhodobacterales</taxon>
        <taxon>Paracoccaceae</taxon>
        <taxon>Aliiroseovarius</taxon>
    </lineage>
</organism>
<dbReference type="Gene3D" id="2.40.128.20">
    <property type="match status" value="1"/>
</dbReference>